<dbReference type="AlphaFoldDB" id="A0AAE3G342"/>
<comment type="caution">
    <text evidence="1">The sequence shown here is derived from an EMBL/GenBank/DDBJ whole genome shotgun (WGS) entry which is preliminary data.</text>
</comment>
<accession>A0AAE3G342</accession>
<reference evidence="1" key="1">
    <citation type="submission" date="2022-03" db="EMBL/GenBank/DDBJ databases">
        <title>Genomic Encyclopedia of Type Strains, Phase III (KMG-III): the genomes of soil and plant-associated and newly described type strains.</title>
        <authorList>
            <person name="Whitman W."/>
        </authorList>
    </citation>
    <scope>NUCLEOTIDE SEQUENCE</scope>
    <source>
        <strain evidence="1">ANL 6-2</strain>
    </source>
</reference>
<dbReference type="EMBL" id="JALJXV010000004">
    <property type="protein sequence ID" value="MCP1674769.1"/>
    <property type="molecule type" value="Genomic_DNA"/>
</dbReference>
<gene>
    <name evidence="1" type="ORF">J2T57_001907</name>
</gene>
<evidence type="ECO:0008006" key="3">
    <source>
        <dbReference type="Google" id="ProtNLM"/>
    </source>
</evidence>
<proteinExistence type="predicted"/>
<name>A0AAE3G342_9GAMM</name>
<dbReference type="RefSeq" id="WP_253477149.1">
    <property type="nucleotide sequence ID" value="NZ_JALJXV010000004.1"/>
</dbReference>
<evidence type="ECO:0000313" key="2">
    <source>
        <dbReference type="Proteomes" id="UP001205843"/>
    </source>
</evidence>
<keyword evidence="2" id="KW-1185">Reference proteome</keyword>
<dbReference type="Proteomes" id="UP001205843">
    <property type="component" value="Unassembled WGS sequence"/>
</dbReference>
<evidence type="ECO:0000313" key="1">
    <source>
        <dbReference type="EMBL" id="MCP1674769.1"/>
    </source>
</evidence>
<organism evidence="1 2">
    <name type="scientific">Natronocella acetinitrilica</name>
    <dbReference type="NCBI Taxonomy" id="414046"/>
    <lineage>
        <taxon>Bacteria</taxon>
        <taxon>Pseudomonadati</taxon>
        <taxon>Pseudomonadota</taxon>
        <taxon>Gammaproteobacteria</taxon>
        <taxon>Chromatiales</taxon>
        <taxon>Ectothiorhodospiraceae</taxon>
        <taxon>Natronocella</taxon>
    </lineage>
</organism>
<sequence>MDGTTDTRLPDSVWQQEIRLVRDTGETLIGTGESLFAGGFAVLLDRPLYTGEEITLETVLPNHAEHRLEPLVMRCRVVYLVELTHPANRLRAGLSPVSISQRNRRLLMQFAREQIRRRRSEQEAEQRREVVS</sequence>
<protein>
    <recommendedName>
        <fullName evidence="3">PilZ domain-containing protein</fullName>
    </recommendedName>
</protein>